<keyword evidence="2 8" id="KW-0645">Protease</keyword>
<evidence type="ECO:0000256" key="6">
    <source>
        <dbReference type="ARBA" id="ARBA00023125"/>
    </source>
</evidence>
<name>A0A1M6PWG8_9BACT</name>
<dbReference type="Pfam" id="PF02586">
    <property type="entry name" value="SRAP"/>
    <property type="match status" value="1"/>
</dbReference>
<keyword evidence="7" id="KW-0456">Lyase</keyword>
<reference evidence="10" key="1">
    <citation type="submission" date="2016-11" db="EMBL/GenBank/DDBJ databases">
        <authorList>
            <person name="Varghese N."/>
            <person name="Submissions S."/>
        </authorList>
    </citation>
    <scope>NUCLEOTIDE SEQUENCE [LARGE SCALE GENOMIC DNA]</scope>
    <source>
        <strain evidence="10">DSM 16219</strain>
    </source>
</reference>
<dbReference type="Proteomes" id="UP000183994">
    <property type="component" value="Unassembled WGS sequence"/>
</dbReference>
<dbReference type="GO" id="GO:0006508">
    <property type="term" value="P:proteolysis"/>
    <property type="evidence" value="ECO:0007669"/>
    <property type="project" value="UniProtKB-KW"/>
</dbReference>
<evidence type="ECO:0000256" key="4">
    <source>
        <dbReference type="ARBA" id="ARBA00022801"/>
    </source>
</evidence>
<dbReference type="InterPro" id="IPR003738">
    <property type="entry name" value="SRAP"/>
</dbReference>
<evidence type="ECO:0000256" key="5">
    <source>
        <dbReference type="ARBA" id="ARBA00023124"/>
    </source>
</evidence>
<dbReference type="InterPro" id="IPR036590">
    <property type="entry name" value="SRAP-like"/>
</dbReference>
<dbReference type="EMBL" id="FQZU01000018">
    <property type="protein sequence ID" value="SHK12226.1"/>
    <property type="molecule type" value="Genomic_DNA"/>
</dbReference>
<dbReference type="RefSeq" id="WP_073476911.1">
    <property type="nucleotide sequence ID" value="NZ_FQZU01000018.1"/>
</dbReference>
<dbReference type="OrthoDB" id="6192129at2"/>
<gene>
    <name evidence="9" type="ORF">SAMN02745216_02927</name>
</gene>
<dbReference type="GO" id="GO:0003697">
    <property type="term" value="F:single-stranded DNA binding"/>
    <property type="evidence" value="ECO:0007669"/>
    <property type="project" value="InterPro"/>
</dbReference>
<dbReference type="PANTHER" id="PTHR13604">
    <property type="entry name" value="DC12-RELATED"/>
    <property type="match status" value="1"/>
</dbReference>
<evidence type="ECO:0000313" key="9">
    <source>
        <dbReference type="EMBL" id="SHK12226.1"/>
    </source>
</evidence>
<evidence type="ECO:0000256" key="8">
    <source>
        <dbReference type="RuleBase" id="RU364100"/>
    </source>
</evidence>
<evidence type="ECO:0000256" key="7">
    <source>
        <dbReference type="ARBA" id="ARBA00023239"/>
    </source>
</evidence>
<keyword evidence="6" id="KW-0238">DNA-binding</keyword>
<dbReference type="PANTHER" id="PTHR13604:SF0">
    <property type="entry name" value="ABASIC SITE PROCESSING PROTEIN HMCES"/>
    <property type="match status" value="1"/>
</dbReference>
<dbReference type="GO" id="GO:0008233">
    <property type="term" value="F:peptidase activity"/>
    <property type="evidence" value="ECO:0007669"/>
    <property type="project" value="UniProtKB-KW"/>
</dbReference>
<protein>
    <recommendedName>
        <fullName evidence="8">Abasic site processing protein</fullName>
        <ecNumber evidence="8">3.4.-.-</ecNumber>
    </recommendedName>
</protein>
<dbReference type="Gene3D" id="3.90.1680.10">
    <property type="entry name" value="SOS response associated peptidase-like"/>
    <property type="match status" value="1"/>
</dbReference>
<sequence>MCGRFLQFWFEGDDLENLGVRDTPENFQPSYNVAPTQKAWVIVHDKGPRLEAFSWGLVPSWAKDAAGAARLINARSETAAEKPSFRSAFKKRRCLVPANGFYEWTGGKGAKQPYYCSPAPKKMIAYAGLWEVWKPREAPSDSQALHSFTILTREADASFAPIHHRMPVILQPQAWASWLDPQNQDSGALNNLLENNFMGEIQIWPVSKAVNSPSHNAPDCLAPIELEKTAPPEQQTLF</sequence>
<evidence type="ECO:0000313" key="10">
    <source>
        <dbReference type="Proteomes" id="UP000183994"/>
    </source>
</evidence>
<evidence type="ECO:0000256" key="1">
    <source>
        <dbReference type="ARBA" id="ARBA00008136"/>
    </source>
</evidence>
<keyword evidence="10" id="KW-1185">Reference proteome</keyword>
<accession>A0A1M6PWG8</accession>
<evidence type="ECO:0000256" key="2">
    <source>
        <dbReference type="ARBA" id="ARBA00022670"/>
    </source>
</evidence>
<proteinExistence type="inferred from homology"/>
<keyword evidence="4 8" id="KW-0378">Hydrolase</keyword>
<keyword evidence="5" id="KW-0190">Covalent protein-DNA linkage</keyword>
<evidence type="ECO:0000256" key="3">
    <source>
        <dbReference type="ARBA" id="ARBA00022763"/>
    </source>
</evidence>
<dbReference type="GO" id="GO:0106300">
    <property type="term" value="P:protein-DNA covalent cross-linking repair"/>
    <property type="evidence" value="ECO:0007669"/>
    <property type="project" value="InterPro"/>
</dbReference>
<organism evidence="9 10">
    <name type="scientific">Desulfatibacillum alkenivorans DSM 16219</name>
    <dbReference type="NCBI Taxonomy" id="1121393"/>
    <lineage>
        <taxon>Bacteria</taxon>
        <taxon>Pseudomonadati</taxon>
        <taxon>Thermodesulfobacteriota</taxon>
        <taxon>Desulfobacteria</taxon>
        <taxon>Desulfobacterales</taxon>
        <taxon>Desulfatibacillaceae</taxon>
        <taxon>Desulfatibacillum</taxon>
    </lineage>
</organism>
<dbReference type="STRING" id="1121393.SAMN02745216_02927"/>
<dbReference type="GO" id="GO:0016829">
    <property type="term" value="F:lyase activity"/>
    <property type="evidence" value="ECO:0007669"/>
    <property type="project" value="UniProtKB-KW"/>
</dbReference>
<keyword evidence="3" id="KW-0227">DNA damage</keyword>
<dbReference type="SUPFAM" id="SSF143081">
    <property type="entry name" value="BB1717-like"/>
    <property type="match status" value="1"/>
</dbReference>
<dbReference type="EC" id="3.4.-.-" evidence="8"/>
<comment type="similarity">
    <text evidence="1 8">Belongs to the SOS response-associated peptidase family.</text>
</comment>
<dbReference type="AlphaFoldDB" id="A0A1M6PWG8"/>